<protein>
    <recommendedName>
        <fullName evidence="4">Toluene tolerance protein</fullName>
    </recommendedName>
</protein>
<organism evidence="2 3">
    <name type="scientific">Psittacicella melopsittaci</name>
    <dbReference type="NCBI Taxonomy" id="2028576"/>
    <lineage>
        <taxon>Bacteria</taxon>
        <taxon>Pseudomonadati</taxon>
        <taxon>Pseudomonadota</taxon>
        <taxon>Gammaproteobacteria</taxon>
        <taxon>Pasteurellales</taxon>
        <taxon>Psittacicellaceae</taxon>
        <taxon>Psittacicella</taxon>
    </lineage>
</organism>
<dbReference type="RefSeq" id="WP_119497516.1">
    <property type="nucleotide sequence ID" value="NZ_NRJH01000057.1"/>
</dbReference>
<dbReference type="AlphaFoldDB" id="A0A3A1Y087"/>
<dbReference type="OrthoDB" id="9787053at2"/>
<sequence>MLKVKGILVSLLVALPVLGLNIVVATPAQAAIVNVSTVDRANPTAVTTAAIDNAIEIIKKYKDVSVNNQQLRNDIKTNVLPLFNTNYISLSLLNTYTRTATREQLVEFRNVIEDYMVNAFIEAMSFYNNQKVNIGTTQVVQNSATTNVTLVDTNQSYNIQFRMININNQYGIIDFTAEGISLVNTKSTEWQPILRQKGVAGLIEYVKNNMNNVLSDINQSK</sequence>
<proteinExistence type="predicted"/>
<dbReference type="InterPro" id="IPR042245">
    <property type="entry name" value="Tgt2/MlaC_sf"/>
</dbReference>
<gene>
    <name evidence="2" type="ORF">CJP74_06590</name>
</gene>
<evidence type="ECO:0000313" key="3">
    <source>
        <dbReference type="Proteomes" id="UP000266258"/>
    </source>
</evidence>
<keyword evidence="3" id="KW-1185">Reference proteome</keyword>
<evidence type="ECO:0000313" key="2">
    <source>
        <dbReference type="EMBL" id="RIY31663.1"/>
    </source>
</evidence>
<evidence type="ECO:0008006" key="4">
    <source>
        <dbReference type="Google" id="ProtNLM"/>
    </source>
</evidence>
<feature type="signal peptide" evidence="1">
    <location>
        <begin position="1"/>
        <end position="30"/>
    </location>
</feature>
<feature type="chain" id="PRO_5017227365" description="Toluene tolerance protein" evidence="1">
    <location>
        <begin position="31"/>
        <end position="221"/>
    </location>
</feature>
<evidence type="ECO:0000256" key="1">
    <source>
        <dbReference type="SAM" id="SignalP"/>
    </source>
</evidence>
<dbReference type="Gene3D" id="3.10.450.710">
    <property type="entry name" value="Tgt2/MlaC"/>
    <property type="match status" value="1"/>
</dbReference>
<comment type="caution">
    <text evidence="2">The sequence shown here is derived from an EMBL/GenBank/DDBJ whole genome shotgun (WGS) entry which is preliminary data.</text>
</comment>
<name>A0A3A1Y087_9GAMM</name>
<dbReference type="PANTHER" id="PTHR36573:SF1">
    <property type="entry name" value="INTERMEMBRANE PHOSPHOLIPID TRANSPORT SYSTEM BINDING PROTEIN MLAC"/>
    <property type="match status" value="1"/>
</dbReference>
<keyword evidence="1" id="KW-0732">Signal</keyword>
<dbReference type="Pfam" id="PF05494">
    <property type="entry name" value="MlaC"/>
    <property type="match status" value="1"/>
</dbReference>
<dbReference type="PANTHER" id="PTHR36573">
    <property type="entry name" value="INTERMEMBRANE PHOSPHOLIPID TRANSPORT SYSTEM BINDING PROTEIN MLAC"/>
    <property type="match status" value="1"/>
</dbReference>
<dbReference type="EMBL" id="NRJH01000057">
    <property type="protein sequence ID" value="RIY31663.1"/>
    <property type="molecule type" value="Genomic_DNA"/>
</dbReference>
<dbReference type="Proteomes" id="UP000266258">
    <property type="component" value="Unassembled WGS sequence"/>
</dbReference>
<reference evidence="2 3" key="1">
    <citation type="submission" date="2017-08" db="EMBL/GenBank/DDBJ databases">
        <title>Reclassification of Bisgaard taxon 37 and 44.</title>
        <authorList>
            <person name="Christensen H."/>
        </authorList>
    </citation>
    <scope>NUCLEOTIDE SEQUENCE [LARGE SCALE GENOMIC DNA]</scope>
    <source>
        <strain evidence="2 3">B96_4</strain>
    </source>
</reference>
<dbReference type="InterPro" id="IPR008869">
    <property type="entry name" value="MlaC/ttg2D"/>
</dbReference>
<accession>A0A3A1Y087</accession>